<dbReference type="RefSeq" id="XP_026604977.1">
    <property type="nucleotide sequence ID" value="XM_026745981.1"/>
</dbReference>
<feature type="region of interest" description="Disordered" evidence="1">
    <location>
        <begin position="1"/>
        <end position="62"/>
    </location>
</feature>
<evidence type="ECO:0000256" key="1">
    <source>
        <dbReference type="SAM" id="MobiDB-lite"/>
    </source>
</evidence>
<reference evidence="2 3" key="1">
    <citation type="journal article" date="2018" name="IMA Fungus">
        <title>IMA Genome-F 9: Draft genome sequence of Annulohypoxylon stygium, Aspergillus mulundensis, Berkeleyomyces basicola (syn. Thielaviopsis basicola), Ceratocystis smalleyi, two Cercospora beticola strains, Coleophoma cylindrospora, Fusarium fracticaudum, Phialophora cf. hyalina, and Morchella septimelata.</title>
        <authorList>
            <person name="Wingfield B.D."/>
            <person name="Bills G.F."/>
            <person name="Dong Y."/>
            <person name="Huang W."/>
            <person name="Nel W.J."/>
            <person name="Swalarsk-Parry B.S."/>
            <person name="Vaghefi N."/>
            <person name="Wilken P.M."/>
            <person name="An Z."/>
            <person name="de Beer Z.W."/>
            <person name="De Vos L."/>
            <person name="Chen L."/>
            <person name="Duong T.A."/>
            <person name="Gao Y."/>
            <person name="Hammerbacher A."/>
            <person name="Kikkert J.R."/>
            <person name="Li Y."/>
            <person name="Li H."/>
            <person name="Li K."/>
            <person name="Li Q."/>
            <person name="Liu X."/>
            <person name="Ma X."/>
            <person name="Naidoo K."/>
            <person name="Pethybridge S.J."/>
            <person name="Sun J."/>
            <person name="Steenkamp E.T."/>
            <person name="van der Nest M.A."/>
            <person name="van Wyk S."/>
            <person name="Wingfield M.J."/>
            <person name="Xiong C."/>
            <person name="Yue Q."/>
            <person name="Zhang X."/>
        </authorList>
    </citation>
    <scope>NUCLEOTIDE SEQUENCE [LARGE SCALE GENOMIC DNA]</scope>
    <source>
        <strain evidence="2 3">DSM 5745</strain>
    </source>
</reference>
<keyword evidence="3" id="KW-1185">Reference proteome</keyword>
<organism evidence="2 3">
    <name type="scientific">Aspergillus mulundensis</name>
    <dbReference type="NCBI Taxonomy" id="1810919"/>
    <lineage>
        <taxon>Eukaryota</taxon>
        <taxon>Fungi</taxon>
        <taxon>Dikarya</taxon>
        <taxon>Ascomycota</taxon>
        <taxon>Pezizomycotina</taxon>
        <taxon>Eurotiomycetes</taxon>
        <taxon>Eurotiomycetidae</taxon>
        <taxon>Eurotiales</taxon>
        <taxon>Aspergillaceae</taxon>
        <taxon>Aspergillus</taxon>
        <taxon>Aspergillus subgen. Nidulantes</taxon>
    </lineage>
</organism>
<evidence type="ECO:0000313" key="3">
    <source>
        <dbReference type="Proteomes" id="UP000256690"/>
    </source>
</evidence>
<dbReference type="AlphaFoldDB" id="A0A3D8SBA0"/>
<dbReference type="EMBL" id="PVWQ01000004">
    <property type="protein sequence ID" value="RDW83639.1"/>
    <property type="molecule type" value="Genomic_DNA"/>
</dbReference>
<proteinExistence type="predicted"/>
<sequence>MARTNMSTSTTKTSTPGGASNRSSSSTTNQSSSPNPNISTTSGTGTNAPASNTSTSTSAANPHADFRMVLLERTLFMTAEEGIVFQRAQQKLCAAAAANEPCHLTAQEKAITLRVFGIHADVHGMSRKNGARM</sequence>
<dbReference type="Proteomes" id="UP000256690">
    <property type="component" value="Unassembled WGS sequence"/>
</dbReference>
<evidence type="ECO:0000313" key="2">
    <source>
        <dbReference type="EMBL" id="RDW83639.1"/>
    </source>
</evidence>
<name>A0A3D8SBA0_9EURO</name>
<comment type="caution">
    <text evidence="2">The sequence shown here is derived from an EMBL/GenBank/DDBJ whole genome shotgun (WGS) entry which is preliminary data.</text>
</comment>
<gene>
    <name evidence="2" type="ORF">DSM5745_03965</name>
</gene>
<accession>A0A3D8SBA0</accession>
<feature type="compositionally biased region" description="Low complexity" evidence="1">
    <location>
        <begin position="7"/>
        <end position="62"/>
    </location>
</feature>
<protein>
    <submittedName>
        <fullName evidence="2">Uncharacterized protein</fullName>
    </submittedName>
</protein>
<dbReference type="GeneID" id="38114335"/>